<evidence type="ECO:0000313" key="1">
    <source>
        <dbReference type="EMBL" id="GAL28925.1"/>
    </source>
</evidence>
<protein>
    <submittedName>
        <fullName evidence="1">Uncharacterized protein</fullName>
    </submittedName>
</protein>
<name>A0ABQ0JKQ9_9VIBR</name>
<sequence>MVSVTSKVSATKDPEAKSLSTTMSVSDLVNLLGGSANVNRVLFPNNKLVIEVHDTSLVNEARHAIRLKRC</sequence>
<reference evidence="2" key="1">
    <citation type="submission" date="2014-09" db="EMBL/GenBank/DDBJ databases">
        <title>Vibrio variabilis JCM 19239. (C206) whole genome shotgun sequence.</title>
        <authorList>
            <person name="Sawabe T."/>
            <person name="Meirelles P."/>
            <person name="Nakanishi M."/>
            <person name="Sayaka M."/>
            <person name="Hattori M."/>
            <person name="Ohkuma M."/>
        </authorList>
    </citation>
    <scope>NUCLEOTIDE SEQUENCE [LARGE SCALE GENOMIC DNA]</scope>
    <source>
        <strain evidence="2">JCM 19239</strain>
    </source>
</reference>
<gene>
    <name evidence="1" type="ORF">JCM19239_5031</name>
</gene>
<proteinExistence type="predicted"/>
<dbReference type="Proteomes" id="UP000029223">
    <property type="component" value="Unassembled WGS sequence"/>
</dbReference>
<evidence type="ECO:0000313" key="2">
    <source>
        <dbReference type="Proteomes" id="UP000029223"/>
    </source>
</evidence>
<keyword evidence="2" id="KW-1185">Reference proteome</keyword>
<dbReference type="EMBL" id="BBMS01000053">
    <property type="protein sequence ID" value="GAL28925.1"/>
    <property type="molecule type" value="Genomic_DNA"/>
</dbReference>
<accession>A0ABQ0JKQ9</accession>
<comment type="caution">
    <text evidence="1">The sequence shown here is derived from an EMBL/GenBank/DDBJ whole genome shotgun (WGS) entry which is preliminary data.</text>
</comment>
<organism evidence="1 2">
    <name type="scientific">Vibrio variabilis</name>
    <dbReference type="NCBI Taxonomy" id="990271"/>
    <lineage>
        <taxon>Bacteria</taxon>
        <taxon>Pseudomonadati</taxon>
        <taxon>Pseudomonadota</taxon>
        <taxon>Gammaproteobacteria</taxon>
        <taxon>Vibrionales</taxon>
        <taxon>Vibrionaceae</taxon>
        <taxon>Vibrio</taxon>
    </lineage>
</organism>